<proteinExistence type="predicted"/>
<evidence type="ECO:0000256" key="1">
    <source>
        <dbReference type="SAM" id="MobiDB-lite"/>
    </source>
</evidence>
<feature type="compositionally biased region" description="Polar residues" evidence="1">
    <location>
        <begin position="1"/>
        <end position="10"/>
    </location>
</feature>
<feature type="region of interest" description="Disordered" evidence="1">
    <location>
        <begin position="1"/>
        <end position="59"/>
    </location>
</feature>
<name>A0A9X9QAB7_GULGU</name>
<reference evidence="2 3" key="1">
    <citation type="submission" date="2018-10" db="EMBL/GenBank/DDBJ databases">
        <authorList>
            <person name="Ekblom R."/>
            <person name="Jareborg N."/>
        </authorList>
    </citation>
    <scope>NUCLEOTIDE SEQUENCE [LARGE SCALE GENOMIC DNA]</scope>
    <source>
        <tissue evidence="2">Muscle</tissue>
    </source>
</reference>
<sequence length="146" mass="15956">QAAAPQTLSRRSAHLLAADSVPSTPLLAREESERKSRSAVLKETGLNSEGTEERMLGSQHKGFLPFLSSTTSSGHRMKWGLFESCHQTKAIFQLSASSDPADQGESLHRPGSWDLLFLLDQEFNLQSQGIPRKGLYEHPPLGSASI</sequence>
<dbReference type="Proteomes" id="UP000269945">
    <property type="component" value="Unassembled WGS sequence"/>
</dbReference>
<dbReference type="AlphaFoldDB" id="A0A9X9QAB7"/>
<organism evidence="2 3">
    <name type="scientific">Gulo gulo</name>
    <name type="common">Wolverine</name>
    <name type="synonym">Gluton</name>
    <dbReference type="NCBI Taxonomy" id="48420"/>
    <lineage>
        <taxon>Eukaryota</taxon>
        <taxon>Metazoa</taxon>
        <taxon>Chordata</taxon>
        <taxon>Craniata</taxon>
        <taxon>Vertebrata</taxon>
        <taxon>Euteleostomi</taxon>
        <taxon>Mammalia</taxon>
        <taxon>Eutheria</taxon>
        <taxon>Laurasiatheria</taxon>
        <taxon>Carnivora</taxon>
        <taxon>Caniformia</taxon>
        <taxon>Musteloidea</taxon>
        <taxon>Mustelidae</taxon>
        <taxon>Guloninae</taxon>
        <taxon>Gulo</taxon>
    </lineage>
</organism>
<comment type="caution">
    <text evidence="2">The sequence shown here is derived from an EMBL/GenBank/DDBJ whole genome shotgun (WGS) entry which is preliminary data.</text>
</comment>
<dbReference type="EMBL" id="CYRY02046085">
    <property type="protein sequence ID" value="VCX41683.1"/>
    <property type="molecule type" value="Genomic_DNA"/>
</dbReference>
<keyword evidence="3" id="KW-1185">Reference proteome</keyword>
<feature type="non-terminal residue" evidence="2">
    <location>
        <position position="146"/>
    </location>
</feature>
<gene>
    <name evidence="2" type="ORF">BN2614_LOCUS1</name>
</gene>
<accession>A0A9X9QAB7</accession>
<protein>
    <submittedName>
        <fullName evidence="2">Uncharacterized protein</fullName>
    </submittedName>
</protein>
<evidence type="ECO:0000313" key="3">
    <source>
        <dbReference type="Proteomes" id="UP000269945"/>
    </source>
</evidence>
<evidence type="ECO:0000313" key="2">
    <source>
        <dbReference type="EMBL" id="VCX41683.1"/>
    </source>
</evidence>